<feature type="transmembrane region" description="Helical" evidence="4">
    <location>
        <begin position="223"/>
        <end position="240"/>
    </location>
</feature>
<dbReference type="PROSITE" id="PS50293">
    <property type="entry name" value="TPR_REGION"/>
    <property type="match status" value="1"/>
</dbReference>
<dbReference type="Gene3D" id="1.25.40.10">
    <property type="entry name" value="Tetratricopeptide repeat domain"/>
    <property type="match status" value="1"/>
</dbReference>
<keyword evidence="4" id="KW-0812">Transmembrane</keyword>
<reference evidence="5 6" key="1">
    <citation type="submission" date="2020-02" db="EMBL/GenBank/DDBJ databases">
        <title>Genomic and physiological characterization of two novel Nitrospinaceae genera.</title>
        <authorList>
            <person name="Mueller A.J."/>
            <person name="Jung M.-Y."/>
            <person name="Strachan C.R."/>
            <person name="Herbold C.W."/>
            <person name="Kirkegaard R.H."/>
            <person name="Daims H."/>
        </authorList>
    </citation>
    <scope>NUCLEOTIDE SEQUENCE [LARGE SCALE GENOMIC DNA]</scope>
    <source>
        <strain evidence="5">EB</strain>
    </source>
</reference>
<name>A0A7T0FZM4_9BACT</name>
<feature type="transmembrane region" description="Helical" evidence="4">
    <location>
        <begin position="292"/>
        <end position="316"/>
    </location>
</feature>
<feature type="transmembrane region" description="Helical" evidence="4">
    <location>
        <begin position="322"/>
        <end position="340"/>
    </location>
</feature>
<dbReference type="Pfam" id="PF13414">
    <property type="entry name" value="TPR_11"/>
    <property type="match status" value="1"/>
</dbReference>
<dbReference type="PANTHER" id="PTHR44227:SF3">
    <property type="entry name" value="PROTEIN O-MANNOSYL-TRANSFERASE TMTC4"/>
    <property type="match status" value="1"/>
</dbReference>
<evidence type="ECO:0000256" key="4">
    <source>
        <dbReference type="SAM" id="Phobius"/>
    </source>
</evidence>
<dbReference type="Proteomes" id="UP000594688">
    <property type="component" value="Chromosome"/>
</dbReference>
<feature type="repeat" description="TPR" evidence="3">
    <location>
        <begin position="519"/>
        <end position="552"/>
    </location>
</feature>
<feature type="transmembrane region" description="Helical" evidence="4">
    <location>
        <begin position="195"/>
        <end position="211"/>
    </location>
</feature>
<protein>
    <submittedName>
        <fullName evidence="5">Tetratricopeptide repeat protein</fullName>
    </submittedName>
</protein>
<feature type="repeat" description="TPR" evidence="3">
    <location>
        <begin position="451"/>
        <end position="484"/>
    </location>
</feature>
<dbReference type="InterPro" id="IPR011990">
    <property type="entry name" value="TPR-like_helical_dom_sf"/>
</dbReference>
<evidence type="ECO:0000313" key="5">
    <source>
        <dbReference type="EMBL" id="QPJ61730.1"/>
    </source>
</evidence>
<feature type="transmembrane region" description="Helical" evidence="4">
    <location>
        <begin position="149"/>
        <end position="166"/>
    </location>
</feature>
<feature type="transmembrane region" description="Helical" evidence="4">
    <location>
        <begin position="352"/>
        <end position="369"/>
    </location>
</feature>
<dbReference type="SUPFAM" id="SSF48452">
    <property type="entry name" value="TPR-like"/>
    <property type="match status" value="1"/>
</dbReference>
<proteinExistence type="predicted"/>
<dbReference type="KEGG" id="nli:G3M70_07455"/>
<evidence type="ECO:0000256" key="2">
    <source>
        <dbReference type="ARBA" id="ARBA00022803"/>
    </source>
</evidence>
<keyword evidence="1" id="KW-0677">Repeat</keyword>
<dbReference type="AlphaFoldDB" id="A0A7T0FZM4"/>
<dbReference type="InterPro" id="IPR019734">
    <property type="entry name" value="TPR_rpt"/>
</dbReference>
<dbReference type="PROSITE" id="PS50005">
    <property type="entry name" value="TPR"/>
    <property type="match status" value="4"/>
</dbReference>
<sequence length="642" mass="72373">MTPIRTKIHVQRLIILIVLTLLAFSGTLSTPMLYDDDHAVVNNESTKSLDIYPQALHPDNLLNRPVLQFTFALNRELNGLDVFGYHLVNLALHIGVGLVFYFLAFELLSLVPKRIRQDWHQVPFWAAAIHLLHPLAVEPVAYISSRSSLLASLFFLLGLICLVRFYKRETDTGLGGLELLVGFGLFFYLGCGSKAIVVTLPVIAVLYLWLVRPGNFLKDHGTEAILILSPALLYLFWRTSQLGTMTSLPGDLASETMSRSLYALTQIKSFVSFYLLKFFLPVNQNFEPDVRLVSGTGDIGVWLALVVMVAIGYFLYKKTPRLLWFGGAWSVITLLPTSSFIPLKQIVVEHRFYLPGLGMCLVLAGLMHLAIRKSVLRNSAFGVVLLLCLLLTQNRAQDFKTDVTIWEDTASKSPNKALVHNNLATTYLGQKRYDDAERSLLTTLKLNPNHSQARINLGVMYARQGQLEKAVEEFTGLINRGSSDPVVLYNAGLALKNLERPEEALPFLTKATEKAPNNADYFFTLGQVYQSVKKNDEALLAYRSSLKLNPDNPMVHLNMGTVFWEQQHFYFADNEFQIANRLKPDSPLILSNLVSSNMLFQNYEQAIHYLDLWLKLEPDNATAIQYKIAAKRLLENKKSKTK</sequence>
<feature type="repeat" description="TPR" evidence="3">
    <location>
        <begin position="417"/>
        <end position="450"/>
    </location>
</feature>
<feature type="transmembrane region" description="Helical" evidence="4">
    <location>
        <begin position="122"/>
        <end position="143"/>
    </location>
</feature>
<feature type="repeat" description="TPR" evidence="3">
    <location>
        <begin position="485"/>
        <end position="518"/>
    </location>
</feature>
<dbReference type="Pfam" id="PF13181">
    <property type="entry name" value="TPR_8"/>
    <property type="match status" value="1"/>
</dbReference>
<dbReference type="EMBL" id="CP048685">
    <property type="protein sequence ID" value="QPJ61730.1"/>
    <property type="molecule type" value="Genomic_DNA"/>
</dbReference>
<keyword evidence="4" id="KW-1133">Transmembrane helix</keyword>
<feature type="transmembrane region" description="Helical" evidence="4">
    <location>
        <begin position="90"/>
        <end position="110"/>
    </location>
</feature>
<dbReference type="InterPro" id="IPR052346">
    <property type="entry name" value="O-mannosyl-transferase_TMTC"/>
</dbReference>
<dbReference type="Pfam" id="PF13432">
    <property type="entry name" value="TPR_16"/>
    <property type="match status" value="1"/>
</dbReference>
<keyword evidence="2 3" id="KW-0802">TPR repeat</keyword>
<evidence type="ECO:0000313" key="6">
    <source>
        <dbReference type="Proteomes" id="UP000594688"/>
    </source>
</evidence>
<organism evidence="5 6">
    <name type="scientific">Candidatus Nitronauta litoralis</name>
    <dbReference type="NCBI Taxonomy" id="2705533"/>
    <lineage>
        <taxon>Bacteria</taxon>
        <taxon>Pseudomonadati</taxon>
        <taxon>Nitrospinota/Tectimicrobiota group</taxon>
        <taxon>Nitrospinota</taxon>
        <taxon>Nitrospinia</taxon>
        <taxon>Nitrospinales</taxon>
        <taxon>Nitrospinaceae</taxon>
        <taxon>Candidatus Nitronauta</taxon>
    </lineage>
</organism>
<gene>
    <name evidence="5" type="ORF">G3M70_07455</name>
</gene>
<keyword evidence="4" id="KW-0472">Membrane</keyword>
<evidence type="ECO:0000256" key="3">
    <source>
        <dbReference type="PROSITE-ProRule" id="PRU00339"/>
    </source>
</evidence>
<evidence type="ECO:0000256" key="1">
    <source>
        <dbReference type="ARBA" id="ARBA00022737"/>
    </source>
</evidence>
<dbReference type="PANTHER" id="PTHR44227">
    <property type="match status" value="1"/>
</dbReference>
<accession>A0A7T0FZM4</accession>
<dbReference type="SMART" id="SM00028">
    <property type="entry name" value="TPR"/>
    <property type="match status" value="5"/>
</dbReference>